<dbReference type="InterPro" id="IPR036259">
    <property type="entry name" value="MFS_trans_sf"/>
</dbReference>
<feature type="transmembrane region" description="Helical" evidence="6">
    <location>
        <begin position="333"/>
        <end position="357"/>
    </location>
</feature>
<sequence>MTEKYQEYMDSEEKQQKLYKKTLIIVILSQIFGGAGLAAGITVGALLAKDILGTDSVSGLPTALFTFGSAGAALLIGKISNQFGRRSGLASGFLVGGLGAIGVVLAAMIENIVLLFLALFIYGAGSATNLLARYAGTDLANAKQRAKAISLALVSTTFGAVAGPNLVDVMGEVATGMGIPALAGPFILAACAYIVAGVVLFIFLRPDPFIVAKAIAENEKKLVDVHNNEGLTNSDFSNRRGIIAGAIVMITTQFVMVAIMTMTPIFMGNHHHALHAVGFVIGLHIIGMYLPSLVTGVLVDRVGRAKMAYASVVTLLIAGGLAAFGSIDSIGSITIALLLLGIGWNFGLISGTAILVDSTSTTTRAKTQGMVDVWIAFSGAIGGGISGVIVAYTNFAILSIATSLLAILIVPAIIWAGINKQEQI</sequence>
<dbReference type="PANTHER" id="PTHR23534">
    <property type="entry name" value="MFS PERMEASE"/>
    <property type="match status" value="1"/>
</dbReference>
<comment type="subcellular location">
    <subcellularLocation>
        <location evidence="1">Cell membrane</location>
        <topology evidence="1">Multi-pass membrane protein</topology>
    </subcellularLocation>
</comment>
<keyword evidence="3 6" id="KW-0812">Transmembrane</keyword>
<feature type="transmembrane region" description="Helical" evidence="6">
    <location>
        <begin position="89"/>
        <end position="109"/>
    </location>
</feature>
<evidence type="ECO:0000313" key="9">
    <source>
        <dbReference type="Proteomes" id="UP001595880"/>
    </source>
</evidence>
<dbReference type="Gene3D" id="1.20.1250.20">
    <property type="entry name" value="MFS general substrate transporter like domains"/>
    <property type="match status" value="1"/>
</dbReference>
<dbReference type="Pfam" id="PF07690">
    <property type="entry name" value="MFS_1"/>
    <property type="match status" value="1"/>
</dbReference>
<organism evidence="8 9">
    <name type="scientific">Gracilibacillus marinus</name>
    <dbReference type="NCBI Taxonomy" id="630535"/>
    <lineage>
        <taxon>Bacteria</taxon>
        <taxon>Bacillati</taxon>
        <taxon>Bacillota</taxon>
        <taxon>Bacilli</taxon>
        <taxon>Bacillales</taxon>
        <taxon>Bacillaceae</taxon>
        <taxon>Gracilibacillus</taxon>
    </lineage>
</organism>
<feature type="transmembrane region" description="Helical" evidence="6">
    <location>
        <begin position="242"/>
        <end position="267"/>
    </location>
</feature>
<evidence type="ECO:0000313" key="8">
    <source>
        <dbReference type="EMBL" id="MFC4386204.1"/>
    </source>
</evidence>
<dbReference type="InterPro" id="IPR020846">
    <property type="entry name" value="MFS_dom"/>
</dbReference>
<feature type="transmembrane region" description="Helical" evidence="6">
    <location>
        <begin position="369"/>
        <end position="389"/>
    </location>
</feature>
<evidence type="ECO:0000256" key="3">
    <source>
        <dbReference type="ARBA" id="ARBA00022692"/>
    </source>
</evidence>
<gene>
    <name evidence="8" type="ORF">ACFOZ1_00135</name>
</gene>
<evidence type="ECO:0000256" key="6">
    <source>
        <dbReference type="SAM" id="Phobius"/>
    </source>
</evidence>
<feature type="transmembrane region" description="Helical" evidence="6">
    <location>
        <begin position="307"/>
        <end position="327"/>
    </location>
</feature>
<dbReference type="PANTHER" id="PTHR23534:SF1">
    <property type="entry name" value="MAJOR FACILITATOR SUPERFAMILY PROTEIN"/>
    <property type="match status" value="1"/>
</dbReference>
<evidence type="ECO:0000256" key="4">
    <source>
        <dbReference type="ARBA" id="ARBA00022989"/>
    </source>
</evidence>
<evidence type="ECO:0000259" key="7">
    <source>
        <dbReference type="PROSITE" id="PS50850"/>
    </source>
</evidence>
<dbReference type="Proteomes" id="UP001595880">
    <property type="component" value="Unassembled WGS sequence"/>
</dbReference>
<evidence type="ECO:0000256" key="2">
    <source>
        <dbReference type="ARBA" id="ARBA00022448"/>
    </source>
</evidence>
<evidence type="ECO:0000256" key="5">
    <source>
        <dbReference type="ARBA" id="ARBA00023136"/>
    </source>
</evidence>
<dbReference type="PROSITE" id="PS50850">
    <property type="entry name" value="MFS"/>
    <property type="match status" value="1"/>
</dbReference>
<feature type="transmembrane region" description="Helical" evidence="6">
    <location>
        <begin position="273"/>
        <end position="295"/>
    </location>
</feature>
<feature type="transmembrane region" description="Helical" evidence="6">
    <location>
        <begin position="148"/>
        <end position="167"/>
    </location>
</feature>
<feature type="domain" description="Major facilitator superfamily (MFS) profile" evidence="7">
    <location>
        <begin position="22"/>
        <end position="414"/>
    </location>
</feature>
<protein>
    <submittedName>
        <fullName evidence="8">MFS transporter</fullName>
    </submittedName>
</protein>
<dbReference type="SUPFAM" id="SSF103473">
    <property type="entry name" value="MFS general substrate transporter"/>
    <property type="match status" value="1"/>
</dbReference>
<feature type="transmembrane region" description="Helical" evidence="6">
    <location>
        <begin position="59"/>
        <end position="77"/>
    </location>
</feature>
<dbReference type="EMBL" id="JBHSDV010000001">
    <property type="protein sequence ID" value="MFC4386204.1"/>
    <property type="molecule type" value="Genomic_DNA"/>
</dbReference>
<keyword evidence="4 6" id="KW-1133">Transmembrane helix</keyword>
<dbReference type="RefSeq" id="WP_390194630.1">
    <property type="nucleotide sequence ID" value="NZ_JBHSDV010000001.1"/>
</dbReference>
<keyword evidence="2" id="KW-0813">Transport</keyword>
<keyword evidence="5 6" id="KW-0472">Membrane</keyword>
<feature type="transmembrane region" description="Helical" evidence="6">
    <location>
        <begin position="395"/>
        <end position="418"/>
    </location>
</feature>
<name>A0ABV8VP52_9BACI</name>
<feature type="transmembrane region" description="Helical" evidence="6">
    <location>
        <begin position="23"/>
        <end position="47"/>
    </location>
</feature>
<evidence type="ECO:0000256" key="1">
    <source>
        <dbReference type="ARBA" id="ARBA00004651"/>
    </source>
</evidence>
<proteinExistence type="predicted"/>
<keyword evidence="9" id="KW-1185">Reference proteome</keyword>
<feature type="transmembrane region" description="Helical" evidence="6">
    <location>
        <begin position="179"/>
        <end position="204"/>
    </location>
</feature>
<reference evidence="9" key="1">
    <citation type="journal article" date="2019" name="Int. J. Syst. Evol. Microbiol.">
        <title>The Global Catalogue of Microorganisms (GCM) 10K type strain sequencing project: providing services to taxonomists for standard genome sequencing and annotation.</title>
        <authorList>
            <consortium name="The Broad Institute Genomics Platform"/>
            <consortium name="The Broad Institute Genome Sequencing Center for Infectious Disease"/>
            <person name="Wu L."/>
            <person name="Ma J."/>
        </authorList>
    </citation>
    <scope>NUCLEOTIDE SEQUENCE [LARGE SCALE GENOMIC DNA]</scope>
    <source>
        <strain evidence="9">KACC 14058</strain>
    </source>
</reference>
<comment type="caution">
    <text evidence="8">The sequence shown here is derived from an EMBL/GenBank/DDBJ whole genome shotgun (WGS) entry which is preliminary data.</text>
</comment>
<accession>A0ABV8VP52</accession>
<dbReference type="InterPro" id="IPR011701">
    <property type="entry name" value="MFS"/>
</dbReference>
<feature type="transmembrane region" description="Helical" evidence="6">
    <location>
        <begin position="115"/>
        <end position="136"/>
    </location>
</feature>